<sequence length="120" mass="14351">MFPLCLFLFKNKKTNDLKKLESLKCEPLLRDIFNFRFKKEKTHKIFVICSPIISVVNLLNNINLTFININITYISIYYLNYSDNVFLPFFFYLNSFCYLIVVSLKNQLLNYKICGNFYVV</sequence>
<name>J9DCI5_EDHAE</name>
<accession>J9DCI5</accession>
<proteinExistence type="predicted"/>
<dbReference type="HOGENOM" id="CLU_2049665_0_0_1"/>
<gene>
    <name evidence="2" type="ORF">EDEG_04110</name>
</gene>
<organism evidence="2 3">
    <name type="scientific">Edhazardia aedis (strain USNM 41457)</name>
    <name type="common">Microsporidian parasite</name>
    <dbReference type="NCBI Taxonomy" id="1003232"/>
    <lineage>
        <taxon>Eukaryota</taxon>
        <taxon>Fungi</taxon>
        <taxon>Fungi incertae sedis</taxon>
        <taxon>Microsporidia</taxon>
        <taxon>Edhazardia</taxon>
    </lineage>
</organism>
<dbReference type="InParanoid" id="J9DCI5"/>
<dbReference type="AlphaFoldDB" id="J9DCI5"/>
<keyword evidence="3" id="KW-1185">Reference proteome</keyword>
<dbReference type="Proteomes" id="UP000003163">
    <property type="component" value="Unassembled WGS sequence"/>
</dbReference>
<dbReference type="EMBL" id="AFBI03000347">
    <property type="protein sequence ID" value="EJW05174.1"/>
    <property type="molecule type" value="Genomic_DNA"/>
</dbReference>
<dbReference type="VEuPathDB" id="MicrosporidiaDB:EDEG_04110"/>
<keyword evidence="1" id="KW-0812">Transmembrane</keyword>
<evidence type="ECO:0000313" key="3">
    <source>
        <dbReference type="Proteomes" id="UP000003163"/>
    </source>
</evidence>
<keyword evidence="1" id="KW-1133">Transmembrane helix</keyword>
<reference evidence="3" key="2">
    <citation type="submission" date="2015-07" db="EMBL/GenBank/DDBJ databases">
        <title>Contrasting host-pathogen interactions and genome evolution in two generalist and specialist microsporidian pathogens of mosquitoes.</title>
        <authorList>
            <consortium name="The Broad Institute Genomics Platform"/>
            <consortium name="The Broad Institute Genome Sequencing Center for Infectious Disease"/>
            <person name="Cuomo C.A."/>
            <person name="Sanscrainte N.D."/>
            <person name="Goldberg J.M."/>
            <person name="Heiman D."/>
            <person name="Young S."/>
            <person name="Zeng Q."/>
            <person name="Becnel J.J."/>
            <person name="Birren B.W."/>
        </authorList>
    </citation>
    <scope>NUCLEOTIDE SEQUENCE [LARGE SCALE GENOMIC DNA]</scope>
    <source>
        <strain evidence="3">USNM 41457</strain>
    </source>
</reference>
<keyword evidence="1" id="KW-0472">Membrane</keyword>
<feature type="transmembrane region" description="Helical" evidence="1">
    <location>
        <begin position="85"/>
        <end position="104"/>
    </location>
</feature>
<reference evidence="2 3" key="1">
    <citation type="submission" date="2011-08" db="EMBL/GenBank/DDBJ databases">
        <authorList>
            <person name="Liu Z.J."/>
            <person name="Shi F.L."/>
            <person name="Lu J.Q."/>
            <person name="Li M."/>
            <person name="Wang Z.L."/>
        </authorList>
    </citation>
    <scope>NUCLEOTIDE SEQUENCE [LARGE SCALE GENOMIC DNA]</scope>
    <source>
        <strain evidence="2 3">USNM 41457</strain>
    </source>
</reference>
<evidence type="ECO:0000256" key="1">
    <source>
        <dbReference type="SAM" id="Phobius"/>
    </source>
</evidence>
<evidence type="ECO:0000313" key="2">
    <source>
        <dbReference type="EMBL" id="EJW05174.1"/>
    </source>
</evidence>
<protein>
    <submittedName>
        <fullName evidence="2">Uncharacterized protein</fullName>
    </submittedName>
</protein>
<feature type="transmembrane region" description="Helical" evidence="1">
    <location>
        <begin position="46"/>
        <end position="79"/>
    </location>
</feature>
<comment type="caution">
    <text evidence="2">The sequence shown here is derived from an EMBL/GenBank/DDBJ whole genome shotgun (WGS) entry which is preliminary data.</text>
</comment>